<evidence type="ECO:0000256" key="2">
    <source>
        <dbReference type="SAM" id="MobiDB-lite"/>
    </source>
</evidence>
<feature type="compositionally biased region" description="Polar residues" evidence="2">
    <location>
        <begin position="1"/>
        <end position="14"/>
    </location>
</feature>
<organism evidence="3 4">
    <name type="scientific">Coraliomargarita algicola</name>
    <dbReference type="NCBI Taxonomy" id="3092156"/>
    <lineage>
        <taxon>Bacteria</taxon>
        <taxon>Pseudomonadati</taxon>
        <taxon>Verrucomicrobiota</taxon>
        <taxon>Opitutia</taxon>
        <taxon>Puniceicoccales</taxon>
        <taxon>Coraliomargaritaceae</taxon>
        <taxon>Coraliomargarita</taxon>
    </lineage>
</organism>
<dbReference type="Proteomes" id="UP001324993">
    <property type="component" value="Chromosome"/>
</dbReference>
<protein>
    <submittedName>
        <fullName evidence="3">Uncharacterized protein</fullName>
    </submittedName>
</protein>
<keyword evidence="4" id="KW-1185">Reference proteome</keyword>
<feature type="region of interest" description="Disordered" evidence="2">
    <location>
        <begin position="1"/>
        <end position="26"/>
    </location>
</feature>
<proteinExistence type="predicted"/>
<feature type="coiled-coil region" evidence="1">
    <location>
        <begin position="71"/>
        <end position="105"/>
    </location>
</feature>
<name>A0ABZ0RKG8_9BACT</name>
<sequence length="205" mass="23481">MFNYQKTRTSNKMSDTTEKSNGAPAKTAAELAMNRNWPDVELSDENRDYYYRKIRRDIPLGSNLSPEFSALDVAEAEFEEHRQRIEEKRREVAEKQLAIRRIEIQISDKKLQLEGVQDLEEGLQSALSQEKQWIDSHLQAKRGYGDGNRVNQFVGCCMRRDTIISVLKLEVPARIKEVEGELAVLESNLLQMTGKFDDSSGKVAD</sequence>
<evidence type="ECO:0000313" key="4">
    <source>
        <dbReference type="Proteomes" id="UP001324993"/>
    </source>
</evidence>
<gene>
    <name evidence="3" type="ORF">SH580_19700</name>
</gene>
<reference evidence="3 4" key="1">
    <citation type="submission" date="2023-11" db="EMBL/GenBank/DDBJ databases">
        <title>Coraliomargarita sp. nov., isolated from marine algae.</title>
        <authorList>
            <person name="Lee J.K."/>
            <person name="Baek J.H."/>
            <person name="Kim J.M."/>
            <person name="Choi D.G."/>
            <person name="Jeon C.O."/>
        </authorList>
    </citation>
    <scope>NUCLEOTIDE SEQUENCE [LARGE SCALE GENOMIC DNA]</scope>
    <source>
        <strain evidence="3 4">J2-16</strain>
    </source>
</reference>
<keyword evidence="1" id="KW-0175">Coiled coil</keyword>
<evidence type="ECO:0000313" key="3">
    <source>
        <dbReference type="EMBL" id="WPJ95646.1"/>
    </source>
</evidence>
<dbReference type="RefSeq" id="WP_319832525.1">
    <property type="nucleotide sequence ID" value="NZ_CP138858.1"/>
</dbReference>
<accession>A0ABZ0RKG8</accession>
<evidence type="ECO:0000256" key="1">
    <source>
        <dbReference type="SAM" id="Coils"/>
    </source>
</evidence>
<dbReference type="EMBL" id="CP138858">
    <property type="protein sequence ID" value="WPJ95646.1"/>
    <property type="molecule type" value="Genomic_DNA"/>
</dbReference>